<reference evidence="2" key="2">
    <citation type="journal article" date="2016" name="Sci. Rep.">
        <title>Dictyocaulus viviparus genome, variome and transcriptome elucidate lungworm biology and support future intervention.</title>
        <authorList>
            <person name="McNulty S.N."/>
            <person name="Strube C."/>
            <person name="Rosa B.A."/>
            <person name="Martin J.C."/>
            <person name="Tyagi R."/>
            <person name="Choi Y.J."/>
            <person name="Wang Q."/>
            <person name="Hallsworth Pepin K."/>
            <person name="Zhang X."/>
            <person name="Ozersky P."/>
            <person name="Wilson R.K."/>
            <person name="Sternberg P.W."/>
            <person name="Gasser R.B."/>
            <person name="Mitreva M."/>
        </authorList>
    </citation>
    <scope>NUCLEOTIDE SEQUENCE [LARGE SCALE GENOMIC DNA]</scope>
    <source>
        <strain evidence="2">HannoverDv2000</strain>
    </source>
</reference>
<gene>
    <name evidence="1" type="ORF">DICVIV_10983</name>
</gene>
<sequence>MKPPLRLKRRIPRHRRIQFTLTHSRQNKKMFEDIYQERFPVVDYLPASSAFAHDALLVAASALDLTMKKYGITLFDKSFSRHQLFNRGSPGLYCRPYEDRDHPDRTFEPFEFGDKIAESIKEKVD</sequence>
<keyword evidence="2" id="KW-1185">Reference proteome</keyword>
<dbReference type="Proteomes" id="UP000053766">
    <property type="component" value="Unassembled WGS sequence"/>
</dbReference>
<protein>
    <submittedName>
        <fullName evidence="1">Uncharacterized protein</fullName>
    </submittedName>
</protein>
<name>A0A0D8XEJ2_DICVI</name>
<reference evidence="1 2" key="1">
    <citation type="submission" date="2013-11" db="EMBL/GenBank/DDBJ databases">
        <title>Draft genome of the bovine lungworm Dictyocaulus viviparus.</title>
        <authorList>
            <person name="Mitreva M."/>
        </authorList>
    </citation>
    <scope>NUCLEOTIDE SEQUENCE [LARGE SCALE GENOMIC DNA]</scope>
    <source>
        <strain evidence="1 2">HannoverDv2000</strain>
    </source>
</reference>
<dbReference type="AlphaFoldDB" id="A0A0D8XEJ2"/>
<proteinExistence type="predicted"/>
<dbReference type="EMBL" id="KN716601">
    <property type="protein sequence ID" value="KJH43013.1"/>
    <property type="molecule type" value="Genomic_DNA"/>
</dbReference>
<organism evidence="1 2">
    <name type="scientific">Dictyocaulus viviparus</name>
    <name type="common">Bovine lungworm</name>
    <dbReference type="NCBI Taxonomy" id="29172"/>
    <lineage>
        <taxon>Eukaryota</taxon>
        <taxon>Metazoa</taxon>
        <taxon>Ecdysozoa</taxon>
        <taxon>Nematoda</taxon>
        <taxon>Chromadorea</taxon>
        <taxon>Rhabditida</taxon>
        <taxon>Rhabditina</taxon>
        <taxon>Rhabditomorpha</taxon>
        <taxon>Strongyloidea</taxon>
        <taxon>Metastrongylidae</taxon>
        <taxon>Dictyocaulus</taxon>
    </lineage>
</organism>
<accession>A0A0D8XEJ2</accession>
<dbReference type="STRING" id="29172.A0A0D8XEJ2"/>
<evidence type="ECO:0000313" key="2">
    <source>
        <dbReference type="Proteomes" id="UP000053766"/>
    </source>
</evidence>
<evidence type="ECO:0000313" key="1">
    <source>
        <dbReference type="EMBL" id="KJH43013.1"/>
    </source>
</evidence>
<dbReference type="OrthoDB" id="5869157at2759"/>
<dbReference type="Gene3D" id="3.40.50.2300">
    <property type="match status" value="1"/>
</dbReference>